<proteinExistence type="predicted"/>
<dbReference type="GO" id="GO:0006950">
    <property type="term" value="P:response to stress"/>
    <property type="evidence" value="ECO:0007669"/>
    <property type="project" value="UniProtKB-ARBA"/>
</dbReference>
<evidence type="ECO:0000256" key="2">
    <source>
        <dbReference type="ARBA" id="ARBA00023242"/>
    </source>
</evidence>
<keyword evidence="5" id="KW-1185">Reference proteome</keyword>
<comment type="caution">
    <text evidence="4">The sequence shown here is derived from an EMBL/GenBank/DDBJ whole genome shotgun (WGS) entry which is preliminary data.</text>
</comment>
<feature type="compositionally biased region" description="Low complexity" evidence="3">
    <location>
        <begin position="53"/>
        <end position="63"/>
    </location>
</feature>
<feature type="region of interest" description="Disordered" evidence="3">
    <location>
        <begin position="40"/>
        <end position="82"/>
    </location>
</feature>
<evidence type="ECO:0000256" key="1">
    <source>
        <dbReference type="ARBA" id="ARBA00004123"/>
    </source>
</evidence>
<keyword evidence="2" id="KW-0539">Nucleus</keyword>
<evidence type="ECO:0000256" key="3">
    <source>
        <dbReference type="SAM" id="MobiDB-lite"/>
    </source>
</evidence>
<comment type="subcellular location">
    <subcellularLocation>
        <location evidence="1">Nucleus</location>
    </subcellularLocation>
</comment>
<dbReference type="GO" id="GO:0005634">
    <property type="term" value="C:nucleus"/>
    <property type="evidence" value="ECO:0007669"/>
    <property type="project" value="UniProtKB-SubCell"/>
</dbReference>
<name>A0AA89B910_9ASTE</name>
<feature type="region of interest" description="Disordered" evidence="3">
    <location>
        <begin position="177"/>
        <end position="289"/>
    </location>
</feature>
<reference evidence="4" key="1">
    <citation type="submission" date="2022-12" db="EMBL/GenBank/DDBJ databases">
        <title>Draft genome assemblies for two species of Escallonia (Escalloniales).</title>
        <authorList>
            <person name="Chanderbali A."/>
            <person name="Dervinis C."/>
            <person name="Anghel I."/>
            <person name="Soltis D."/>
            <person name="Soltis P."/>
            <person name="Zapata F."/>
        </authorList>
    </citation>
    <scope>NUCLEOTIDE SEQUENCE</scope>
    <source>
        <strain evidence="4">UCBG64.0493</strain>
        <tissue evidence="4">Leaf</tissue>
    </source>
</reference>
<organism evidence="4 5">
    <name type="scientific">Escallonia herrerae</name>
    <dbReference type="NCBI Taxonomy" id="1293975"/>
    <lineage>
        <taxon>Eukaryota</taxon>
        <taxon>Viridiplantae</taxon>
        <taxon>Streptophyta</taxon>
        <taxon>Embryophyta</taxon>
        <taxon>Tracheophyta</taxon>
        <taxon>Spermatophyta</taxon>
        <taxon>Magnoliopsida</taxon>
        <taxon>eudicotyledons</taxon>
        <taxon>Gunneridae</taxon>
        <taxon>Pentapetalae</taxon>
        <taxon>asterids</taxon>
        <taxon>campanulids</taxon>
        <taxon>Escalloniales</taxon>
        <taxon>Escalloniaceae</taxon>
        <taxon>Escallonia</taxon>
    </lineage>
</organism>
<dbReference type="PANTHER" id="PTHR33172:SF96">
    <property type="entry name" value="PROTEIN OXIDATIVE STRESS 3 LIKE 3"/>
    <property type="match status" value="1"/>
</dbReference>
<sequence>MSIALESSAGDRIGRLPGGMSCIGIYESAETGRFAGDRRLSLDPEAGEGDTCSSSSIGRNSDSSGGGGVGDGDGDEDVEVQSNFKGPLDLSDQHYEYLHIHPKEETYRVNQSRALLRRGISTFYCGKSKSFTSLADAASCSSIKDIAKPEDAYTRKRKNLLAHSYFFDKASDHPPRSGCGGLMKKHAKSSRSTFTLSSTTSSSESLNNSESSTNSASNSNTSSPSHRLPPLPPNSRRSPENESSLSPPRRKYSPWRSFSLSDLQHHAAAAAAPPPSVNGLAMNNGHKEK</sequence>
<protein>
    <submittedName>
        <fullName evidence="4">Uncharacterized protein</fullName>
    </submittedName>
</protein>
<gene>
    <name evidence="4" type="ORF">RJ639_032488</name>
</gene>
<evidence type="ECO:0000313" key="5">
    <source>
        <dbReference type="Proteomes" id="UP001188597"/>
    </source>
</evidence>
<accession>A0AA89B910</accession>
<dbReference type="EMBL" id="JAVXUP010000198">
    <property type="protein sequence ID" value="KAK3034499.1"/>
    <property type="molecule type" value="Genomic_DNA"/>
</dbReference>
<feature type="compositionally biased region" description="Low complexity" evidence="3">
    <location>
        <begin position="190"/>
        <end position="226"/>
    </location>
</feature>
<dbReference type="AlphaFoldDB" id="A0AA89B910"/>
<evidence type="ECO:0000313" key="4">
    <source>
        <dbReference type="EMBL" id="KAK3034499.1"/>
    </source>
</evidence>
<dbReference type="InterPro" id="IPR051992">
    <property type="entry name" value="OxStress_Response_Reg"/>
</dbReference>
<dbReference type="PANTHER" id="PTHR33172">
    <property type="entry name" value="OS08G0516900 PROTEIN"/>
    <property type="match status" value="1"/>
</dbReference>
<dbReference type="Proteomes" id="UP001188597">
    <property type="component" value="Unassembled WGS sequence"/>
</dbReference>